<protein>
    <submittedName>
        <fullName evidence="9">BMP family ABC transporter substrate-binding protein</fullName>
    </submittedName>
</protein>
<feature type="chain" id="PRO_5045895344" evidence="7">
    <location>
        <begin position="19"/>
        <end position="331"/>
    </location>
</feature>
<dbReference type="CDD" id="cd06354">
    <property type="entry name" value="PBP1_PrnA-like"/>
    <property type="match status" value="1"/>
</dbReference>
<evidence type="ECO:0000256" key="5">
    <source>
        <dbReference type="ARBA" id="ARBA00023136"/>
    </source>
</evidence>
<evidence type="ECO:0000313" key="9">
    <source>
        <dbReference type="EMBL" id="REI43175.1"/>
    </source>
</evidence>
<comment type="similarity">
    <text evidence="2">Belongs to the BMP lipoprotein family.</text>
</comment>
<dbReference type="Pfam" id="PF02608">
    <property type="entry name" value="Bmp"/>
    <property type="match status" value="1"/>
</dbReference>
<proteinExistence type="inferred from homology"/>
<dbReference type="SUPFAM" id="SSF53822">
    <property type="entry name" value="Periplasmic binding protein-like I"/>
    <property type="match status" value="1"/>
</dbReference>
<dbReference type="Proteomes" id="UP000263486">
    <property type="component" value="Unassembled WGS sequence"/>
</dbReference>
<accession>A0ABX9KKU7</accession>
<evidence type="ECO:0000256" key="6">
    <source>
        <dbReference type="ARBA" id="ARBA00023288"/>
    </source>
</evidence>
<dbReference type="InterPro" id="IPR003760">
    <property type="entry name" value="PnrA-like"/>
</dbReference>
<keyword evidence="10" id="KW-1185">Reference proteome</keyword>
<dbReference type="InterPro" id="IPR050957">
    <property type="entry name" value="BMP_lipoprotein"/>
</dbReference>
<keyword evidence="5" id="KW-0472">Membrane</keyword>
<sequence>MKKIFILLTVVFAMLLTACGGKTEETKEVKAEKPLNVGIVLSTGGLGDKSFNDSAYRGLTMAEEQLGIKFKYVEPASPSEDMQFLREFAENNYDLVVGVGFLMKDSVETVAKEHPNVKFAIIDEVIDAPNVTSLVFAEDEGSFLVGALAAMMSKTNTVGFVGGMEVPLIQKFQSGYVQGAKYINPDIKVTTLYTSGPNPFNDPVRGKESAIAEYNQGADVIFHAAGGTGTGVIEGAKAMGIYAIGVDSDQDYVAPGTVLTSMIKNVDQAVFAAVKDVKEGTFKPGINRFGVANNGVGTSKFEYTKDIIGEEKLQKIEEIKQGIIDGSIKLK</sequence>
<reference evidence="9 10" key="1">
    <citation type="submission" date="2018-08" db="EMBL/GenBank/DDBJ databases">
        <title>Draft genome sequence of Psychrilyobacter sp. strain SD5 isolated from Black Sea water.</title>
        <authorList>
            <person name="Yadav S."/>
            <person name="Villanueva L."/>
            <person name="Damste J.S.S."/>
        </authorList>
    </citation>
    <scope>NUCLEOTIDE SEQUENCE [LARGE SCALE GENOMIC DNA]</scope>
    <source>
        <strain evidence="9 10">SD5</strain>
    </source>
</reference>
<evidence type="ECO:0000256" key="1">
    <source>
        <dbReference type="ARBA" id="ARBA00004193"/>
    </source>
</evidence>
<evidence type="ECO:0000256" key="3">
    <source>
        <dbReference type="ARBA" id="ARBA00022475"/>
    </source>
</evidence>
<dbReference type="Gene3D" id="3.40.50.2300">
    <property type="match status" value="2"/>
</dbReference>
<name>A0ABX9KKU7_9FUSO</name>
<dbReference type="EMBL" id="QUAJ01000001">
    <property type="protein sequence ID" value="REI43175.1"/>
    <property type="molecule type" value="Genomic_DNA"/>
</dbReference>
<keyword evidence="6" id="KW-0449">Lipoprotein</keyword>
<feature type="domain" description="ABC transporter substrate-binding protein PnrA-like" evidence="8">
    <location>
        <begin position="39"/>
        <end position="329"/>
    </location>
</feature>
<evidence type="ECO:0000259" key="8">
    <source>
        <dbReference type="Pfam" id="PF02608"/>
    </source>
</evidence>
<dbReference type="PANTHER" id="PTHR34296:SF2">
    <property type="entry name" value="ABC TRANSPORTER GUANOSINE-BINDING PROTEIN NUPN"/>
    <property type="match status" value="1"/>
</dbReference>
<organism evidence="9 10">
    <name type="scientific">Psychrilyobacter piezotolerans</name>
    <dbReference type="NCBI Taxonomy" id="2293438"/>
    <lineage>
        <taxon>Bacteria</taxon>
        <taxon>Fusobacteriati</taxon>
        <taxon>Fusobacteriota</taxon>
        <taxon>Fusobacteriia</taxon>
        <taxon>Fusobacteriales</taxon>
        <taxon>Fusobacteriaceae</taxon>
        <taxon>Psychrilyobacter</taxon>
    </lineage>
</organism>
<keyword evidence="4 7" id="KW-0732">Signal</keyword>
<keyword evidence="3" id="KW-1003">Cell membrane</keyword>
<dbReference type="PROSITE" id="PS51257">
    <property type="entry name" value="PROKAR_LIPOPROTEIN"/>
    <property type="match status" value="1"/>
</dbReference>
<evidence type="ECO:0000313" key="10">
    <source>
        <dbReference type="Proteomes" id="UP000263486"/>
    </source>
</evidence>
<dbReference type="RefSeq" id="WP_114640895.1">
    <property type="nucleotide sequence ID" value="NZ_JAACIO010000001.1"/>
</dbReference>
<comment type="caution">
    <text evidence="9">The sequence shown here is derived from an EMBL/GenBank/DDBJ whole genome shotgun (WGS) entry which is preliminary data.</text>
</comment>
<evidence type="ECO:0000256" key="2">
    <source>
        <dbReference type="ARBA" id="ARBA00008610"/>
    </source>
</evidence>
<dbReference type="PANTHER" id="PTHR34296">
    <property type="entry name" value="TRANSCRIPTIONAL ACTIVATOR PROTEIN MED"/>
    <property type="match status" value="1"/>
</dbReference>
<evidence type="ECO:0000256" key="7">
    <source>
        <dbReference type="SAM" id="SignalP"/>
    </source>
</evidence>
<evidence type="ECO:0000256" key="4">
    <source>
        <dbReference type="ARBA" id="ARBA00022729"/>
    </source>
</evidence>
<comment type="subcellular location">
    <subcellularLocation>
        <location evidence="1">Cell membrane</location>
        <topology evidence="1">Lipid-anchor</topology>
    </subcellularLocation>
</comment>
<dbReference type="InterPro" id="IPR028082">
    <property type="entry name" value="Peripla_BP_I"/>
</dbReference>
<gene>
    <name evidence="9" type="ORF">DYH56_00545</name>
</gene>
<feature type="signal peptide" evidence="7">
    <location>
        <begin position="1"/>
        <end position="18"/>
    </location>
</feature>